<comment type="caution">
    <text evidence="3">The sequence shown here is derived from an EMBL/GenBank/DDBJ whole genome shotgun (WGS) entry which is preliminary data.</text>
</comment>
<dbReference type="GO" id="GO:0003824">
    <property type="term" value="F:catalytic activity"/>
    <property type="evidence" value="ECO:0007669"/>
    <property type="project" value="InterPro"/>
</dbReference>
<dbReference type="EMBL" id="LMWV01000016">
    <property type="protein sequence ID" value="KUN65938.1"/>
    <property type="molecule type" value="Genomic_DNA"/>
</dbReference>
<accession>A0A117R1I8</accession>
<feature type="region of interest" description="Disordered" evidence="1">
    <location>
        <begin position="123"/>
        <end position="145"/>
    </location>
</feature>
<dbReference type="Gene3D" id="3.90.1300.10">
    <property type="entry name" value="Amidase signature (AS) domain"/>
    <property type="match status" value="1"/>
</dbReference>
<dbReference type="Proteomes" id="UP000054375">
    <property type="component" value="Unassembled WGS sequence"/>
</dbReference>
<gene>
    <name evidence="3" type="ORF">AQJ54_19770</name>
</gene>
<name>A0A117R1I8_9ACTN</name>
<evidence type="ECO:0000313" key="4">
    <source>
        <dbReference type="Proteomes" id="UP000054375"/>
    </source>
</evidence>
<sequence>MHTALSRLAAGTLTSVSLTEELLTRAERAGDLGAYVTLDADRALAEAAAADRGPARGPLHGLPIAVKDNIHVAGLPNTAACEVLAGFVPDRDAQAITRLRAAGAIVLGKTNMHELALGATTTGGPYGPARNPADPTRFAGGSSGGTATAVAAGLAPAGLGTDTGGSVRVPAALTGIAGLRPTRGRYPAGGVTPLSWTRDTIGPMAPTVADLVLLDSVLAADHDPAEAPDPREILLAVPEHHFTEPLHPRTAEVWEHSLDVLRTAGVRLVPVQLPEVETAEERAGFPITLYEAARQLPQYLGQATGHTDPAKLLDRITDRHVQATMADVVFPRAVTERAYEAALRIRDRVLVDGYRRIFRATGAHAVLFPTTPLPAGRIDTDTERVRLDGALRPSFPTYIRNTGPGSIAALPGLTVPVRSAGPGLPVGVALDGPWNTDRQLLGIGLLVEKLLEAGA</sequence>
<feature type="domain" description="Amidase" evidence="2">
    <location>
        <begin position="18"/>
        <end position="441"/>
    </location>
</feature>
<dbReference type="Pfam" id="PF01425">
    <property type="entry name" value="Amidase"/>
    <property type="match status" value="1"/>
</dbReference>
<protein>
    <recommendedName>
        <fullName evidence="2">Amidase domain-containing protein</fullName>
    </recommendedName>
</protein>
<dbReference type="SUPFAM" id="SSF75304">
    <property type="entry name" value="Amidase signature (AS) enzymes"/>
    <property type="match status" value="1"/>
</dbReference>
<evidence type="ECO:0000256" key="1">
    <source>
        <dbReference type="SAM" id="MobiDB-lite"/>
    </source>
</evidence>
<dbReference type="PROSITE" id="PS00571">
    <property type="entry name" value="AMIDASES"/>
    <property type="match status" value="1"/>
</dbReference>
<keyword evidence="4" id="KW-1185">Reference proteome</keyword>
<dbReference type="AlphaFoldDB" id="A0A117R1I8"/>
<dbReference type="InterPro" id="IPR023631">
    <property type="entry name" value="Amidase_dom"/>
</dbReference>
<dbReference type="PANTHER" id="PTHR11895:SF151">
    <property type="entry name" value="GLUTAMYL-TRNA(GLN) AMIDOTRANSFERASE SUBUNIT A"/>
    <property type="match status" value="1"/>
</dbReference>
<evidence type="ECO:0000259" key="2">
    <source>
        <dbReference type="Pfam" id="PF01425"/>
    </source>
</evidence>
<proteinExistence type="predicted"/>
<dbReference type="PANTHER" id="PTHR11895">
    <property type="entry name" value="TRANSAMIDASE"/>
    <property type="match status" value="1"/>
</dbReference>
<dbReference type="InterPro" id="IPR036928">
    <property type="entry name" value="AS_sf"/>
</dbReference>
<reference evidence="3 4" key="1">
    <citation type="submission" date="2015-10" db="EMBL/GenBank/DDBJ databases">
        <title>Draft genome sequence of Streptomyces griseorubiginosus DSM 40469, type strain for the species Streptomyces griseorubiginosus.</title>
        <authorList>
            <person name="Ruckert C."/>
            <person name="Winkler A."/>
            <person name="Kalinowski J."/>
            <person name="Kampfer P."/>
            <person name="Glaeser S."/>
        </authorList>
    </citation>
    <scope>NUCLEOTIDE SEQUENCE [LARGE SCALE GENOMIC DNA]</scope>
    <source>
        <strain evidence="3 4">DSM 40469</strain>
    </source>
</reference>
<dbReference type="InterPro" id="IPR000120">
    <property type="entry name" value="Amidase"/>
</dbReference>
<evidence type="ECO:0000313" key="3">
    <source>
        <dbReference type="EMBL" id="KUN65938.1"/>
    </source>
</evidence>
<dbReference type="InterPro" id="IPR020556">
    <property type="entry name" value="Amidase_CS"/>
</dbReference>
<organism evidence="3 4">
    <name type="scientific">Streptomyces griseorubiginosus</name>
    <dbReference type="NCBI Taxonomy" id="67304"/>
    <lineage>
        <taxon>Bacteria</taxon>
        <taxon>Bacillati</taxon>
        <taxon>Actinomycetota</taxon>
        <taxon>Actinomycetes</taxon>
        <taxon>Kitasatosporales</taxon>
        <taxon>Streptomycetaceae</taxon>
        <taxon>Streptomyces</taxon>
    </lineage>
</organism>
<dbReference type="RefSeq" id="WP_062239101.1">
    <property type="nucleotide sequence ID" value="NZ_JBPJFL010000001.1"/>
</dbReference>